<accession>A0A0G0WBC7</accession>
<organism evidence="1 2">
    <name type="scientific">candidate division CPR2 bacterium GW2011_GWC1_41_48</name>
    <dbReference type="NCBI Taxonomy" id="1618344"/>
    <lineage>
        <taxon>Bacteria</taxon>
        <taxon>Bacteria division CPR2</taxon>
    </lineage>
</organism>
<dbReference type="EMBL" id="LCBL01000002">
    <property type="protein sequence ID" value="KKS09377.1"/>
    <property type="molecule type" value="Genomic_DNA"/>
</dbReference>
<evidence type="ECO:0000313" key="1">
    <source>
        <dbReference type="EMBL" id="KKS09377.1"/>
    </source>
</evidence>
<name>A0A0G0WBC7_UNCC2</name>
<protein>
    <submittedName>
        <fullName evidence="1">Uncharacterized protein</fullName>
    </submittedName>
</protein>
<evidence type="ECO:0000313" key="2">
    <source>
        <dbReference type="Proteomes" id="UP000033869"/>
    </source>
</evidence>
<dbReference type="Gene3D" id="2.30.110.10">
    <property type="entry name" value="Electron Transport, Fmn-binding Protein, Chain A"/>
    <property type="match status" value="1"/>
</dbReference>
<dbReference type="Proteomes" id="UP000033869">
    <property type="component" value="Unassembled WGS sequence"/>
</dbReference>
<dbReference type="AlphaFoldDB" id="A0A0G0WBC7"/>
<gene>
    <name evidence="1" type="ORF">UU65_C0002G0155</name>
</gene>
<reference evidence="1 2" key="1">
    <citation type="journal article" date="2015" name="Nature">
        <title>rRNA introns, odd ribosomes, and small enigmatic genomes across a large radiation of phyla.</title>
        <authorList>
            <person name="Brown C.T."/>
            <person name="Hug L.A."/>
            <person name="Thomas B.C."/>
            <person name="Sharon I."/>
            <person name="Castelle C.J."/>
            <person name="Singh A."/>
            <person name="Wilkins M.J."/>
            <person name="Williams K.H."/>
            <person name="Banfield J.F."/>
        </authorList>
    </citation>
    <scope>NUCLEOTIDE SEQUENCE [LARGE SCALE GENOMIC DNA]</scope>
</reference>
<comment type="caution">
    <text evidence="1">The sequence shown here is derived from an EMBL/GenBank/DDBJ whole genome shotgun (WGS) entry which is preliminary data.</text>
</comment>
<sequence length="166" mass="19324">MSNKPTPQKIEEIVKSFINEGKLMQVITCQNNQPWVANVWYSFDENLNFYFISRNSRRHSQELRKQSKVAGNIALPPFEGLGQKARAVAFEGIAEEVGMMASKEAFNIYRKRWPQAIHHITDKDILKNLTKVRFYKITPTLFVLFDEVSFPDDARQELSWGNKDKK</sequence>
<dbReference type="InterPro" id="IPR012349">
    <property type="entry name" value="Split_barrel_FMN-bd"/>
</dbReference>
<dbReference type="SUPFAM" id="SSF50475">
    <property type="entry name" value="FMN-binding split barrel"/>
    <property type="match status" value="1"/>
</dbReference>
<proteinExistence type="predicted"/>